<accession>A0A9D1GNL0</accession>
<sequence length="94" mass="10370">MKNLLIAVTTAVIAVASTIVLVLSTSAHQGVDSELFEANVEVLLNQELDPGIITCDRAFCGSCWERDNAILLYNCNWTGRQEDYCDCDLLGFVR</sequence>
<reference evidence="1" key="1">
    <citation type="submission" date="2020-10" db="EMBL/GenBank/DDBJ databases">
        <authorList>
            <person name="Gilroy R."/>
        </authorList>
    </citation>
    <scope>NUCLEOTIDE SEQUENCE</scope>
    <source>
        <strain evidence="1">ChiHecec2B26-709</strain>
    </source>
</reference>
<evidence type="ECO:0000313" key="2">
    <source>
        <dbReference type="Proteomes" id="UP000886881"/>
    </source>
</evidence>
<dbReference type="EMBL" id="DVLC01000012">
    <property type="protein sequence ID" value="HIT46352.1"/>
    <property type="molecule type" value="Genomic_DNA"/>
</dbReference>
<proteinExistence type="predicted"/>
<protein>
    <recommendedName>
        <fullName evidence="3">NVEALA protein</fullName>
    </recommendedName>
</protein>
<name>A0A9D1GNL0_9BACT</name>
<comment type="caution">
    <text evidence="1">The sequence shown here is derived from an EMBL/GenBank/DDBJ whole genome shotgun (WGS) entry which is preliminary data.</text>
</comment>
<dbReference type="Proteomes" id="UP000886881">
    <property type="component" value="Unassembled WGS sequence"/>
</dbReference>
<gene>
    <name evidence="1" type="ORF">IAC35_00675</name>
</gene>
<dbReference type="AlphaFoldDB" id="A0A9D1GNL0"/>
<organism evidence="1 2">
    <name type="scientific">Candidatus Cryptobacteroides merdipullorum</name>
    <dbReference type="NCBI Taxonomy" id="2840771"/>
    <lineage>
        <taxon>Bacteria</taxon>
        <taxon>Pseudomonadati</taxon>
        <taxon>Bacteroidota</taxon>
        <taxon>Bacteroidia</taxon>
        <taxon>Bacteroidales</taxon>
        <taxon>Candidatus Cryptobacteroides</taxon>
    </lineage>
</organism>
<reference evidence="1" key="2">
    <citation type="journal article" date="2021" name="PeerJ">
        <title>Extensive microbial diversity within the chicken gut microbiome revealed by metagenomics and culture.</title>
        <authorList>
            <person name="Gilroy R."/>
            <person name="Ravi A."/>
            <person name="Getino M."/>
            <person name="Pursley I."/>
            <person name="Horton D.L."/>
            <person name="Alikhan N.F."/>
            <person name="Baker D."/>
            <person name="Gharbi K."/>
            <person name="Hall N."/>
            <person name="Watson M."/>
            <person name="Adriaenssens E.M."/>
            <person name="Foster-Nyarko E."/>
            <person name="Jarju S."/>
            <person name="Secka A."/>
            <person name="Antonio M."/>
            <person name="Oren A."/>
            <person name="Chaudhuri R.R."/>
            <person name="La Ragione R."/>
            <person name="Hildebrand F."/>
            <person name="Pallen M.J."/>
        </authorList>
    </citation>
    <scope>NUCLEOTIDE SEQUENCE</scope>
    <source>
        <strain evidence="1">ChiHecec2B26-709</strain>
    </source>
</reference>
<evidence type="ECO:0008006" key="3">
    <source>
        <dbReference type="Google" id="ProtNLM"/>
    </source>
</evidence>
<evidence type="ECO:0000313" key="1">
    <source>
        <dbReference type="EMBL" id="HIT46352.1"/>
    </source>
</evidence>